<evidence type="ECO:0000313" key="2">
    <source>
        <dbReference type="Proteomes" id="UP001314205"/>
    </source>
</evidence>
<dbReference type="Proteomes" id="UP001314205">
    <property type="component" value="Unassembled WGS sequence"/>
</dbReference>
<evidence type="ECO:0000313" key="1">
    <source>
        <dbReference type="EMBL" id="CAK1590489.1"/>
    </source>
</evidence>
<organism evidence="1 2">
    <name type="scientific">Parnassius mnemosyne</name>
    <name type="common">clouded apollo</name>
    <dbReference type="NCBI Taxonomy" id="213953"/>
    <lineage>
        <taxon>Eukaryota</taxon>
        <taxon>Metazoa</taxon>
        <taxon>Ecdysozoa</taxon>
        <taxon>Arthropoda</taxon>
        <taxon>Hexapoda</taxon>
        <taxon>Insecta</taxon>
        <taxon>Pterygota</taxon>
        <taxon>Neoptera</taxon>
        <taxon>Endopterygota</taxon>
        <taxon>Lepidoptera</taxon>
        <taxon>Glossata</taxon>
        <taxon>Ditrysia</taxon>
        <taxon>Papilionoidea</taxon>
        <taxon>Papilionidae</taxon>
        <taxon>Parnassiinae</taxon>
        <taxon>Parnassini</taxon>
        <taxon>Parnassius</taxon>
        <taxon>Driopa</taxon>
    </lineage>
</organism>
<comment type="caution">
    <text evidence="1">The sequence shown here is derived from an EMBL/GenBank/DDBJ whole genome shotgun (WGS) entry which is preliminary data.</text>
</comment>
<sequence length="199" mass="22192">MFLCALQMERFHECAPPPLRLTIDCGSNEEGYLPMGRASSSDSFDTSNFDVDSFCSMIHRAIPKAVKNGRFVLIEPDYDQAGYADSQIPVAMSPPKGFVPRLGSHRLKVPKLKIPKISVPKLKPSLREPISAPSVGAPMSFSLFKQDNDKEASSAERMEMFKKGVQKMLHVVKVLGQIDQYLSERTRILVDKLAKTFSD</sequence>
<accession>A0AAV1L6B0</accession>
<dbReference type="AlphaFoldDB" id="A0AAV1L6B0"/>
<gene>
    <name evidence="1" type="ORF">PARMNEM_LOCUS10845</name>
</gene>
<name>A0AAV1L6B0_9NEOP</name>
<reference evidence="1 2" key="1">
    <citation type="submission" date="2023-11" db="EMBL/GenBank/DDBJ databases">
        <authorList>
            <person name="Hedman E."/>
            <person name="Englund M."/>
            <person name="Stromberg M."/>
            <person name="Nyberg Akerstrom W."/>
            <person name="Nylinder S."/>
            <person name="Jareborg N."/>
            <person name="Kallberg Y."/>
            <person name="Kronander E."/>
        </authorList>
    </citation>
    <scope>NUCLEOTIDE SEQUENCE [LARGE SCALE GENOMIC DNA]</scope>
</reference>
<dbReference type="EMBL" id="CAVLGL010000085">
    <property type="protein sequence ID" value="CAK1590489.1"/>
    <property type="molecule type" value="Genomic_DNA"/>
</dbReference>
<protein>
    <submittedName>
        <fullName evidence="1">Uncharacterized protein</fullName>
    </submittedName>
</protein>
<keyword evidence="2" id="KW-1185">Reference proteome</keyword>
<proteinExistence type="predicted"/>